<protein>
    <submittedName>
        <fullName evidence="1">Uncharacterized protein</fullName>
    </submittedName>
</protein>
<sequence>MKKANGKSSQNAANRRRKFWKLRFGKKMHFSSSEAGEYRVVKGSRVPTTNSKEKIREAVKAAIY</sequence>
<name>A0A1I5XGH9_9BACT</name>
<reference evidence="1 2" key="1">
    <citation type="submission" date="2016-10" db="EMBL/GenBank/DDBJ databases">
        <authorList>
            <person name="de Groot N.N."/>
        </authorList>
    </citation>
    <scope>NUCLEOTIDE SEQUENCE [LARGE SCALE GENOMIC DNA]</scope>
    <source>
        <strain evidence="1 2">DSM 28286</strain>
    </source>
</reference>
<proteinExistence type="predicted"/>
<dbReference type="Proteomes" id="UP000199031">
    <property type="component" value="Unassembled WGS sequence"/>
</dbReference>
<gene>
    <name evidence="1" type="ORF">SAMN05444277_108164</name>
</gene>
<evidence type="ECO:0000313" key="1">
    <source>
        <dbReference type="EMBL" id="SFQ30926.1"/>
    </source>
</evidence>
<keyword evidence="2" id="KW-1185">Reference proteome</keyword>
<accession>A0A1I5XGH9</accession>
<dbReference type="AlphaFoldDB" id="A0A1I5XGH9"/>
<evidence type="ECO:0000313" key="2">
    <source>
        <dbReference type="Proteomes" id="UP000199031"/>
    </source>
</evidence>
<dbReference type="RefSeq" id="WP_143075873.1">
    <property type="nucleotide sequence ID" value="NZ_FOXQ01000008.1"/>
</dbReference>
<dbReference type="EMBL" id="FOXQ01000008">
    <property type="protein sequence ID" value="SFQ30926.1"/>
    <property type="molecule type" value="Genomic_DNA"/>
</dbReference>
<dbReference type="STRING" id="1465490.SAMN05444277_108164"/>
<organism evidence="1 2">
    <name type="scientific">Parafilimonas terrae</name>
    <dbReference type="NCBI Taxonomy" id="1465490"/>
    <lineage>
        <taxon>Bacteria</taxon>
        <taxon>Pseudomonadati</taxon>
        <taxon>Bacteroidota</taxon>
        <taxon>Chitinophagia</taxon>
        <taxon>Chitinophagales</taxon>
        <taxon>Chitinophagaceae</taxon>
        <taxon>Parafilimonas</taxon>
    </lineage>
</organism>